<proteinExistence type="predicted"/>
<feature type="non-terminal residue" evidence="1">
    <location>
        <position position="1"/>
    </location>
</feature>
<protein>
    <submittedName>
        <fullName evidence="1">Uncharacterized protein</fullName>
    </submittedName>
</protein>
<accession>W1Y9Y6</accession>
<comment type="caution">
    <text evidence="1">The sequence shown here is derived from an EMBL/GenBank/DDBJ whole genome shotgun (WGS) entry which is preliminary data.</text>
</comment>
<organism evidence="1">
    <name type="scientific">human gut metagenome</name>
    <dbReference type="NCBI Taxonomy" id="408170"/>
    <lineage>
        <taxon>unclassified sequences</taxon>
        <taxon>metagenomes</taxon>
        <taxon>organismal metagenomes</taxon>
    </lineage>
</organism>
<gene>
    <name evidence="1" type="ORF">Q604_UNBC07393G0001</name>
</gene>
<dbReference type="AlphaFoldDB" id="W1Y9Y6"/>
<reference evidence="1" key="1">
    <citation type="submission" date="2013-12" db="EMBL/GenBank/DDBJ databases">
        <title>A Varibaculum cambriense genome reconstructed from a premature infant gut community with otherwise low bacterial novelty that shifts toward anaerobic metabolism during the third week of life.</title>
        <authorList>
            <person name="Brown C.T."/>
            <person name="Sharon I."/>
            <person name="Thomas B.C."/>
            <person name="Castelle C.J."/>
            <person name="Morowitz M.J."/>
            <person name="Banfield J.F."/>
        </authorList>
    </citation>
    <scope>NUCLEOTIDE SEQUENCE</scope>
</reference>
<name>W1Y9Y6_9ZZZZ</name>
<sequence length="128" mass="14114">FTGMSHFDAGICTGKFHNPQIIKNRLEWGDQSSCKSTATPNDLYRHSIHVDIRQGNPKITSFGIMHKVSEYTSLNGPYSRVATAVATNPCKKNTKANYDVVARVTVHSVQFRAVVSKTMTNLSCNVAP</sequence>
<evidence type="ECO:0000313" key="1">
    <source>
        <dbReference type="EMBL" id="ETJ38505.1"/>
    </source>
</evidence>
<dbReference type="EMBL" id="AZMM01007393">
    <property type="protein sequence ID" value="ETJ38505.1"/>
    <property type="molecule type" value="Genomic_DNA"/>
</dbReference>